<evidence type="ECO:0000313" key="2">
    <source>
        <dbReference type="Proteomes" id="UP001162740"/>
    </source>
</evidence>
<keyword evidence="1" id="KW-0614">Plasmid</keyword>
<name>A0AA46X1K5_RHORH</name>
<dbReference type="Proteomes" id="UP001162740">
    <property type="component" value="Plasmid pGD02.2.2"/>
</dbReference>
<dbReference type="AlphaFoldDB" id="A0AA46X1K5"/>
<accession>A0AA46X1K5</accession>
<organism evidence="1 2">
    <name type="scientific">Rhodococcus rhodochrous</name>
    <dbReference type="NCBI Taxonomy" id="1829"/>
    <lineage>
        <taxon>Bacteria</taxon>
        <taxon>Bacillati</taxon>
        <taxon>Actinomycetota</taxon>
        <taxon>Actinomycetes</taxon>
        <taxon>Mycobacteriales</taxon>
        <taxon>Nocardiaceae</taxon>
        <taxon>Rhodococcus</taxon>
    </lineage>
</organism>
<dbReference type="InterPro" id="IPR011664">
    <property type="entry name" value="Abi_system_AbiD/AbiF-like"/>
</dbReference>
<protein>
    <submittedName>
        <fullName evidence="1">Abi family protein</fullName>
    </submittedName>
</protein>
<reference evidence="1 2" key="1">
    <citation type="journal article" date="2021" name="Front. Microbiol.">
        <title>Bacterial Transformation of Aromatic Monomers in Softwood Black Liquor.</title>
        <authorList>
            <person name="Navas L.E."/>
            <person name="Dexter G."/>
            <person name="Liu J."/>
            <person name="Levy-Booth D."/>
            <person name="Cho M."/>
            <person name="Jang S.K."/>
            <person name="Mansfield S.D."/>
            <person name="Renneckar S."/>
            <person name="Mohn W.W."/>
            <person name="Eltis L.D."/>
        </authorList>
    </citation>
    <scope>NUCLEOTIDE SEQUENCE [LARGE SCALE GENOMIC DNA]</scope>
    <source>
        <strain evidence="1 2">GD02</strain>
    </source>
</reference>
<dbReference type="Pfam" id="PF07751">
    <property type="entry name" value="Abi_2"/>
    <property type="match status" value="1"/>
</dbReference>
<sequence>MATSGDAWIEQWLSSERFALYVRKSGGDRTRALALYEWNAKLSAAFLHDLNHFEVALRNAYDTQLVGATVAGDKHWTDRATARRLFPEHLRIDPGTDKIKDANRVPINKIGQARRAAGEHPSPGKIVAELMFGFWTYMTSDIHEKTLWVPYLHKAFPPNTNRAKIHHTLGDLREFRNRVAHHEPILDAPEARRRQLVFAMRLIRPEALDHFTAHSDVSAVLAQRP</sequence>
<gene>
    <name evidence="1" type="ORF">KUM34_028985</name>
</gene>
<evidence type="ECO:0000313" key="1">
    <source>
        <dbReference type="EMBL" id="UZF48416.1"/>
    </source>
</evidence>
<dbReference type="RefSeq" id="WP_229582187.1">
    <property type="nucleotide sequence ID" value="NZ_CP083976.1"/>
</dbReference>
<proteinExistence type="predicted"/>
<dbReference type="EMBL" id="CP083976">
    <property type="protein sequence ID" value="UZF48416.1"/>
    <property type="molecule type" value="Genomic_DNA"/>
</dbReference>
<geneLocation type="plasmid" evidence="1 2">
    <name>pGD02.2.2</name>
</geneLocation>